<dbReference type="SUPFAM" id="SSF52016">
    <property type="entry name" value="LeuD/IlvD-like"/>
    <property type="match status" value="1"/>
</dbReference>
<keyword evidence="15 25" id="KW-0456">Lyase</keyword>
<dbReference type="PROSITE" id="PS01244">
    <property type="entry name" value="ACONITASE_2"/>
    <property type="match status" value="1"/>
</dbReference>
<reference evidence="25 26" key="1">
    <citation type="submission" date="2010-02" db="EMBL/GenBank/DDBJ databases">
        <authorList>
            <person name="Weinstock G."/>
            <person name="Sodergren E."/>
            <person name="Clifton S."/>
            <person name="Fulton L."/>
            <person name="Fulton B."/>
            <person name="Courtney L."/>
            <person name="Fronick C."/>
            <person name="Harrison M."/>
            <person name="Strong C."/>
            <person name="Farmer C."/>
            <person name="Delahaunty K."/>
            <person name="Markovic C."/>
            <person name="Hall O."/>
            <person name="Minx P."/>
            <person name="Tomlinson C."/>
            <person name="Mitreva M."/>
            <person name="Nelson J."/>
            <person name="Hou S."/>
            <person name="Wollam A."/>
            <person name="Pepin K.H."/>
            <person name="Johnson M."/>
            <person name="Bhonagiri V."/>
            <person name="Zhang X."/>
            <person name="Suruliraj S."/>
            <person name="Warren W."/>
            <person name="Chinwalla A."/>
            <person name="Mardis E.R."/>
            <person name="Wilson R.K."/>
        </authorList>
    </citation>
    <scope>NUCLEOTIDE SEQUENCE [LARGE SCALE GENOMIC DNA]</scope>
    <source>
        <strain evidence="25 26">ATCC 23685</strain>
    </source>
</reference>
<evidence type="ECO:0000256" key="1">
    <source>
        <dbReference type="ARBA" id="ARBA00000118"/>
    </source>
</evidence>
<dbReference type="PROSITE" id="PS00450">
    <property type="entry name" value="ACONITASE_1"/>
    <property type="match status" value="1"/>
</dbReference>
<dbReference type="InterPro" id="IPR001030">
    <property type="entry name" value="Acoase/IPM_deHydtase_lsu_aba"/>
</dbReference>
<evidence type="ECO:0000259" key="24">
    <source>
        <dbReference type="Pfam" id="PF11791"/>
    </source>
</evidence>
<dbReference type="GO" id="GO:0003723">
    <property type="term" value="F:RNA binding"/>
    <property type="evidence" value="ECO:0007669"/>
    <property type="project" value="UniProtKB-KW"/>
</dbReference>
<dbReference type="CDD" id="cd01576">
    <property type="entry name" value="AcnB_Swivel"/>
    <property type="match status" value="1"/>
</dbReference>
<comment type="pathway">
    <text evidence="3">Carbohydrate metabolism; tricarboxylic acid cycle; isocitrate from oxaloacetate: step 2/2.</text>
</comment>
<name>D4F286_EDWTA</name>
<dbReference type="Proteomes" id="UP000003692">
    <property type="component" value="Unassembled WGS sequence"/>
</dbReference>
<evidence type="ECO:0000256" key="4">
    <source>
        <dbReference type="ARBA" id="ARBA00005026"/>
    </source>
</evidence>
<evidence type="ECO:0000256" key="6">
    <source>
        <dbReference type="ARBA" id="ARBA00012926"/>
    </source>
</evidence>
<evidence type="ECO:0000259" key="22">
    <source>
        <dbReference type="Pfam" id="PF00330"/>
    </source>
</evidence>
<dbReference type="GO" id="GO:0006099">
    <property type="term" value="P:tricarboxylic acid cycle"/>
    <property type="evidence" value="ECO:0007669"/>
    <property type="project" value="UniProtKB-UniPathway"/>
</dbReference>
<dbReference type="EMBL" id="ADGK01000031">
    <property type="protein sequence ID" value="EFE24099.1"/>
    <property type="molecule type" value="Genomic_DNA"/>
</dbReference>
<dbReference type="PANTHER" id="PTHR43160:SF4">
    <property type="entry name" value="ACONITATE HYDRATASE B"/>
    <property type="match status" value="1"/>
</dbReference>
<keyword evidence="10" id="KW-0816">Tricarboxylic acid cycle</keyword>
<evidence type="ECO:0000256" key="14">
    <source>
        <dbReference type="ARBA" id="ARBA00023014"/>
    </source>
</evidence>
<evidence type="ECO:0000256" key="21">
    <source>
        <dbReference type="ARBA" id="ARBA00032417"/>
    </source>
</evidence>
<comment type="similarity">
    <text evidence="5">Belongs to the aconitase/IPM isomerase family.</text>
</comment>
<evidence type="ECO:0000313" key="26">
    <source>
        <dbReference type="Proteomes" id="UP000003692"/>
    </source>
</evidence>
<gene>
    <name evidence="25" type="primary">acnB</name>
    <name evidence="25" type="ORF">EDWATA_00830</name>
</gene>
<evidence type="ECO:0000256" key="2">
    <source>
        <dbReference type="ARBA" id="ARBA00001966"/>
    </source>
</evidence>
<dbReference type="Gene3D" id="3.40.1060.10">
    <property type="entry name" value="Aconitase, Domain 2"/>
    <property type="match status" value="1"/>
</dbReference>
<proteinExistence type="inferred from homology"/>
<dbReference type="Gene3D" id="3.30.499.10">
    <property type="entry name" value="Aconitase, domain 3"/>
    <property type="match status" value="2"/>
</dbReference>
<evidence type="ECO:0000256" key="15">
    <source>
        <dbReference type="ARBA" id="ARBA00023239"/>
    </source>
</evidence>
<dbReference type="PANTHER" id="PTHR43160">
    <property type="entry name" value="ACONITATE HYDRATASE B"/>
    <property type="match status" value="1"/>
</dbReference>
<evidence type="ECO:0000259" key="23">
    <source>
        <dbReference type="Pfam" id="PF06434"/>
    </source>
</evidence>
<dbReference type="GO" id="GO:0003994">
    <property type="term" value="F:aconitate hydratase activity"/>
    <property type="evidence" value="ECO:0007669"/>
    <property type="project" value="UniProtKB-EC"/>
</dbReference>
<dbReference type="InterPro" id="IPR036008">
    <property type="entry name" value="Aconitase_4Fe-4S_dom"/>
</dbReference>
<dbReference type="GO" id="GO:0047456">
    <property type="term" value="F:2-methylisocitrate dehydratase activity"/>
    <property type="evidence" value="ECO:0007669"/>
    <property type="project" value="UniProtKB-EC"/>
</dbReference>
<dbReference type="InterPro" id="IPR015933">
    <property type="entry name" value="Aconitase_B_HEAT-like_dom"/>
</dbReference>
<comment type="catalytic activity">
    <reaction evidence="16">
        <text>citrate = D-threo-isocitrate</text>
        <dbReference type="Rhea" id="RHEA:10336"/>
        <dbReference type="ChEBI" id="CHEBI:15562"/>
        <dbReference type="ChEBI" id="CHEBI:16947"/>
        <dbReference type="EC" id="4.2.1.3"/>
    </reaction>
</comment>
<accession>D4F286</accession>
<dbReference type="InterPro" id="IPR015928">
    <property type="entry name" value="Aconitase/3IPM_dehydase_swvl"/>
</dbReference>
<evidence type="ECO:0000256" key="8">
    <source>
        <dbReference type="ARBA" id="ARBA00019379"/>
    </source>
</evidence>
<dbReference type="InterPro" id="IPR036288">
    <property type="entry name" value="Aconitase_B_HEAT-like_dom_sf"/>
</dbReference>
<evidence type="ECO:0000256" key="11">
    <source>
        <dbReference type="ARBA" id="ARBA00022723"/>
    </source>
</evidence>
<feature type="domain" description="Aconitase B HEAT-like" evidence="24">
    <location>
        <begin position="1"/>
        <end position="33"/>
    </location>
</feature>
<dbReference type="EC" id="4.2.1.99" evidence="7"/>
<keyword evidence="11" id="KW-0479">Metal-binding</keyword>
<dbReference type="InterPro" id="IPR015932">
    <property type="entry name" value="Aconitase_dom2"/>
</dbReference>
<dbReference type="Pfam" id="PF06434">
    <property type="entry name" value="Aconitase_2_N"/>
    <property type="match status" value="1"/>
</dbReference>
<comment type="caution">
    <text evidence="25">The sequence shown here is derived from an EMBL/GenBank/DDBJ whole genome shotgun (WGS) entry which is preliminary data.</text>
</comment>
<feature type="non-terminal residue" evidence="25">
    <location>
        <position position="1"/>
    </location>
</feature>
<dbReference type="InterPro" id="IPR004406">
    <property type="entry name" value="Aconitase_B"/>
</dbReference>
<evidence type="ECO:0000256" key="12">
    <source>
        <dbReference type="ARBA" id="ARBA00022884"/>
    </source>
</evidence>
<dbReference type="Gene3D" id="1.25.40.310">
    <property type="entry name" value="Aconitate B, HEAT-like domain"/>
    <property type="match status" value="1"/>
</dbReference>
<feature type="domain" description="Aconitase/3-isopropylmalate dehydratase large subunit alpha/beta/alpha" evidence="22">
    <location>
        <begin position="348"/>
        <end position="695"/>
    </location>
</feature>
<dbReference type="EC" id="4.2.1.3" evidence="6"/>
<evidence type="ECO:0000256" key="9">
    <source>
        <dbReference type="ARBA" id="ARBA00022485"/>
    </source>
</evidence>
<dbReference type="UniPathway" id="UPA00946"/>
<evidence type="ECO:0000256" key="5">
    <source>
        <dbReference type="ARBA" id="ARBA00007185"/>
    </source>
</evidence>
<feature type="domain" description="Aconitase B swivel" evidence="23">
    <location>
        <begin position="45"/>
        <end position="259"/>
    </location>
</feature>
<dbReference type="Gene3D" id="3.20.19.10">
    <property type="entry name" value="Aconitase, domain 4"/>
    <property type="match status" value="1"/>
</dbReference>
<dbReference type="GO" id="GO:0051539">
    <property type="term" value="F:4 iron, 4 sulfur cluster binding"/>
    <property type="evidence" value="ECO:0007669"/>
    <property type="project" value="UniProtKB-KW"/>
</dbReference>
<dbReference type="HOGENOM" id="CLU_016536_0_0_6"/>
<comment type="catalytic activity">
    <reaction evidence="1">
        <text>(2S,3R)-3-hydroxybutane-1,2,3-tricarboxylate = 2-methyl-cis-aconitate + H2O</text>
        <dbReference type="Rhea" id="RHEA:17941"/>
        <dbReference type="ChEBI" id="CHEBI:15377"/>
        <dbReference type="ChEBI" id="CHEBI:57429"/>
        <dbReference type="ChEBI" id="CHEBI:57872"/>
        <dbReference type="EC" id="4.2.1.99"/>
    </reaction>
</comment>
<evidence type="ECO:0000256" key="13">
    <source>
        <dbReference type="ARBA" id="ARBA00023004"/>
    </source>
</evidence>
<dbReference type="SUPFAM" id="SSF53732">
    <property type="entry name" value="Aconitase iron-sulfur domain"/>
    <property type="match status" value="1"/>
</dbReference>
<evidence type="ECO:0000256" key="17">
    <source>
        <dbReference type="ARBA" id="ARBA00030846"/>
    </source>
</evidence>
<evidence type="ECO:0000256" key="3">
    <source>
        <dbReference type="ARBA" id="ARBA00004717"/>
    </source>
</evidence>
<dbReference type="CDD" id="cd01581">
    <property type="entry name" value="AcnB"/>
    <property type="match status" value="1"/>
</dbReference>
<keyword evidence="14" id="KW-0411">Iron-sulfur</keyword>
<keyword evidence="12" id="KW-0694">RNA-binding</keyword>
<organism evidence="25 26">
    <name type="scientific">Edwardsiella tarda ATCC 23685</name>
    <dbReference type="NCBI Taxonomy" id="500638"/>
    <lineage>
        <taxon>Bacteria</taxon>
        <taxon>Pseudomonadati</taxon>
        <taxon>Pseudomonadota</taxon>
        <taxon>Gammaproteobacteria</taxon>
        <taxon>Enterobacterales</taxon>
        <taxon>Hafniaceae</taxon>
        <taxon>Edwardsiella</taxon>
    </lineage>
</organism>
<comment type="cofactor">
    <cofactor evidence="2">
        <name>[4Fe-4S] cluster</name>
        <dbReference type="ChEBI" id="CHEBI:49883"/>
    </cofactor>
</comment>
<dbReference type="NCBIfam" id="TIGR00117">
    <property type="entry name" value="acnB"/>
    <property type="match status" value="1"/>
</dbReference>
<evidence type="ECO:0000256" key="19">
    <source>
        <dbReference type="ARBA" id="ARBA00031613"/>
    </source>
</evidence>
<dbReference type="FunFam" id="3.30.499.10:FF:000008">
    <property type="entry name" value="Aconitate hydratase B"/>
    <property type="match status" value="1"/>
</dbReference>
<dbReference type="GO" id="GO:0046872">
    <property type="term" value="F:metal ion binding"/>
    <property type="evidence" value="ECO:0007669"/>
    <property type="project" value="UniProtKB-KW"/>
</dbReference>
<keyword evidence="9" id="KW-0004">4Fe-4S</keyword>
<evidence type="ECO:0000313" key="25">
    <source>
        <dbReference type="EMBL" id="EFE24099.1"/>
    </source>
</evidence>
<dbReference type="Pfam" id="PF00330">
    <property type="entry name" value="Aconitase"/>
    <property type="match status" value="1"/>
</dbReference>
<dbReference type="InterPro" id="IPR050926">
    <property type="entry name" value="Aconitase/IPM_isomerase"/>
</dbReference>
<sequence>LVFDSFHDVDQRARAGNPFARQVLQSWADAEWFLSRPALAEKLTVTVFKVSGETNTDDLSPAQDAWSRPDIPLHAQAFLKNPREGITPDQPGVVGPISQIHALAEQGYPLAYVGDVVGTGSSRKSATNSVLWLMGEDIPFVPNKRAGGVVLGGKIAPIFFNTMEDAGALPIEVDVSQLHTGEVIDIYPYRGEIRRHADDTLLASFTLKTEVLLDEVRAGGRIPLIIGRALTARAREALDLPPSEVFRLSKAVDESDKGYTLAQKIVGRACGVAGVRPGQYCEPRMASVGSQDTTGPMTRDELKDLACLGFSADLVMQSFCHTAAYPKPIDVQTHHSLPDFIMNRGGVALRPGDGIIHSWLNRMLLPDTVGTGGDSHTRFPIGISFPAGSGLVAFAAATGVMPLDMPESVLVRFKGQMQPGITLRDLVHAIPYQAIQQGLLTVEKQGKKNIFSGRILEIEGLPQLKVEQAFELADASAERSAAGCTIKLDQAPIVEYLESNIVLLRWMIAEGYGDRRTLERRIQGMEKWLADPQLLAADSDAEYAAVIEIDLDSIKEPILCAPNDPDDARPLSQVAGAKIDEVFIGSCMTNIGHFRAAGKLLDSHRGQIPTRLWVAPPTRMDAAQLTEEGYYSVFGKSGARIEIPGCSLCMGNQARVADGATVVSTSTRNFPNRLGTGANVYLASAELAAVAALLGRLPDVAEYQQFMAQVDASAADTYRYLNFNHLAPYTDKAGQVIFQTVV</sequence>
<dbReference type="FunFam" id="3.30.499.10:FF:000001">
    <property type="entry name" value="Aconitate hydratase B"/>
    <property type="match status" value="1"/>
</dbReference>
<dbReference type="GO" id="GO:0019629">
    <property type="term" value="P:propionate catabolic process, 2-methylcitrate cycle"/>
    <property type="evidence" value="ECO:0007669"/>
    <property type="project" value="TreeGrafter"/>
</dbReference>
<dbReference type="GO" id="GO:0005829">
    <property type="term" value="C:cytosol"/>
    <property type="evidence" value="ECO:0007669"/>
    <property type="project" value="InterPro"/>
</dbReference>
<keyword evidence="13" id="KW-0408">Iron</keyword>
<dbReference type="AlphaFoldDB" id="D4F286"/>
<evidence type="ECO:0000256" key="7">
    <source>
        <dbReference type="ARBA" id="ARBA00013250"/>
    </source>
</evidence>
<evidence type="ECO:0000256" key="16">
    <source>
        <dbReference type="ARBA" id="ARBA00023501"/>
    </source>
</evidence>
<dbReference type="InterPro" id="IPR015931">
    <property type="entry name" value="Acnase/IPM_dHydase_lsu_aba_1/3"/>
</dbReference>
<evidence type="ECO:0000256" key="18">
    <source>
        <dbReference type="ARBA" id="ARBA00031081"/>
    </source>
</evidence>
<protein>
    <recommendedName>
        <fullName evidence="8">Aconitate hydratase B</fullName>
        <ecNumber evidence="6">4.2.1.3</ecNumber>
        <ecNumber evidence="7">4.2.1.99</ecNumber>
    </recommendedName>
    <alternativeName>
        <fullName evidence="19">(2R,3S)-2-methylisocitrate dehydratase</fullName>
    </alternativeName>
    <alternativeName>
        <fullName evidence="17">(2S,3R)-3-hydroxybutane-1,2,3-tricarboxylate dehydratase</fullName>
    </alternativeName>
    <alternativeName>
        <fullName evidence="21">2-methyl-cis-aconitate hydratase</fullName>
    </alternativeName>
    <alternativeName>
        <fullName evidence="20">Iron-responsive protein-like</fullName>
    </alternativeName>
    <alternativeName>
        <fullName evidence="18">RNA-binding protein</fullName>
    </alternativeName>
</protein>
<dbReference type="InterPro" id="IPR015929">
    <property type="entry name" value="Aconitase_B_swivel"/>
</dbReference>
<evidence type="ECO:0000256" key="10">
    <source>
        <dbReference type="ARBA" id="ARBA00022532"/>
    </source>
</evidence>
<evidence type="ECO:0000256" key="20">
    <source>
        <dbReference type="ARBA" id="ARBA00031977"/>
    </source>
</evidence>
<comment type="pathway">
    <text evidence="4">Organic acid metabolism; propanoate degradation.</text>
</comment>
<dbReference type="UniPathway" id="UPA00223">
    <property type="reaction ID" value="UER00718"/>
</dbReference>
<dbReference type="SUPFAM" id="SSF74778">
    <property type="entry name" value="Aconitase B, N-terminal domain"/>
    <property type="match status" value="1"/>
</dbReference>
<dbReference type="Pfam" id="PF11791">
    <property type="entry name" value="Aconitase_B_N"/>
    <property type="match status" value="1"/>
</dbReference>
<dbReference type="NCBIfam" id="NF006690">
    <property type="entry name" value="PRK09238.1"/>
    <property type="match status" value="1"/>
</dbReference>
<dbReference type="InterPro" id="IPR018136">
    <property type="entry name" value="Aconitase_4Fe-4S_BS"/>
</dbReference>
<dbReference type="RefSeq" id="WP_005282740.1">
    <property type="nucleotide sequence ID" value="NZ_GG739633.1"/>
</dbReference>
<dbReference type="FunFam" id="3.20.19.10:FF:000004">
    <property type="entry name" value="Aconitate hydratase B"/>
    <property type="match status" value="1"/>
</dbReference>